<evidence type="ECO:0000313" key="3">
    <source>
        <dbReference type="EMBL" id="EPS62450.1"/>
    </source>
</evidence>
<feature type="compositionally biased region" description="Polar residues" evidence="2">
    <location>
        <begin position="1"/>
        <end position="26"/>
    </location>
</feature>
<dbReference type="Proteomes" id="UP000015453">
    <property type="component" value="Unassembled WGS sequence"/>
</dbReference>
<dbReference type="InterPro" id="IPR051238">
    <property type="entry name" value="GDSL_esterase/lipase"/>
</dbReference>
<comment type="similarity">
    <text evidence="1">Belongs to the 'GDSL' lipolytic enzyme family.</text>
</comment>
<evidence type="ECO:0000256" key="2">
    <source>
        <dbReference type="SAM" id="MobiDB-lite"/>
    </source>
</evidence>
<comment type="caution">
    <text evidence="3">The sequence shown here is derived from an EMBL/GenBank/DDBJ whole genome shotgun (WGS) entry which is preliminary data.</text>
</comment>
<feature type="compositionally biased region" description="Polar residues" evidence="2">
    <location>
        <begin position="43"/>
        <end position="52"/>
    </location>
</feature>
<dbReference type="OrthoDB" id="908068at2759"/>
<protein>
    <submittedName>
        <fullName evidence="3">Uncharacterized protein</fullName>
    </submittedName>
</protein>
<feature type="region of interest" description="Disordered" evidence="2">
    <location>
        <begin position="1"/>
        <end position="52"/>
    </location>
</feature>
<organism evidence="3 4">
    <name type="scientific">Genlisea aurea</name>
    <dbReference type="NCBI Taxonomy" id="192259"/>
    <lineage>
        <taxon>Eukaryota</taxon>
        <taxon>Viridiplantae</taxon>
        <taxon>Streptophyta</taxon>
        <taxon>Embryophyta</taxon>
        <taxon>Tracheophyta</taxon>
        <taxon>Spermatophyta</taxon>
        <taxon>Magnoliopsida</taxon>
        <taxon>eudicotyledons</taxon>
        <taxon>Gunneridae</taxon>
        <taxon>Pentapetalae</taxon>
        <taxon>asterids</taxon>
        <taxon>lamiids</taxon>
        <taxon>Lamiales</taxon>
        <taxon>Lentibulariaceae</taxon>
        <taxon>Genlisea</taxon>
    </lineage>
</organism>
<sequence>MGQGQKGPSLSRPSPNNDNDLITTAKASYEPYGVDYPLGPTGRFTNGRNIAD</sequence>
<name>S8C6N7_9LAMI</name>
<keyword evidence="4" id="KW-1185">Reference proteome</keyword>
<gene>
    <name evidence="3" type="ORF">M569_12340</name>
</gene>
<accession>S8C6N7</accession>
<dbReference type="PANTHER" id="PTHR45650:SF9">
    <property type="entry name" value="SGNH HYDROLASE-TYPE ESTERASE DOMAIN-CONTAINING PROTEIN"/>
    <property type="match status" value="1"/>
</dbReference>
<dbReference type="AlphaFoldDB" id="S8C6N7"/>
<dbReference type="PANTHER" id="PTHR45650">
    <property type="entry name" value="GDSL-LIKE LIPASE/ACYLHYDROLASE-RELATED"/>
    <property type="match status" value="1"/>
</dbReference>
<dbReference type="EMBL" id="AUSU01006138">
    <property type="protein sequence ID" value="EPS62450.1"/>
    <property type="molecule type" value="Genomic_DNA"/>
</dbReference>
<reference evidence="3 4" key="1">
    <citation type="journal article" date="2013" name="BMC Genomics">
        <title>The miniature genome of a carnivorous plant Genlisea aurea contains a low number of genes and short non-coding sequences.</title>
        <authorList>
            <person name="Leushkin E.V."/>
            <person name="Sutormin R.A."/>
            <person name="Nabieva E.R."/>
            <person name="Penin A.A."/>
            <person name="Kondrashov A.S."/>
            <person name="Logacheva M.D."/>
        </authorList>
    </citation>
    <scope>NUCLEOTIDE SEQUENCE [LARGE SCALE GENOMIC DNA]</scope>
</reference>
<evidence type="ECO:0000313" key="4">
    <source>
        <dbReference type="Proteomes" id="UP000015453"/>
    </source>
</evidence>
<proteinExistence type="inferred from homology"/>
<evidence type="ECO:0000256" key="1">
    <source>
        <dbReference type="ARBA" id="ARBA00008668"/>
    </source>
</evidence>